<protein>
    <submittedName>
        <fullName evidence="3">Uncharacterized protein LOC108049292</fullName>
    </submittedName>
</protein>
<dbReference type="EnsemblMetazoa" id="XM_017130433.1">
    <property type="protein sequence ID" value="XP_016985922.1"/>
    <property type="gene ID" value="LOC108049292"/>
</dbReference>
<keyword evidence="2" id="KW-1185">Reference proteome</keyword>
<evidence type="ECO:0000313" key="1">
    <source>
        <dbReference type="EnsemblMetazoa" id="XP_016985922.1"/>
    </source>
</evidence>
<dbReference type="GO" id="GO:0007051">
    <property type="term" value="P:spindle organization"/>
    <property type="evidence" value="ECO:0007669"/>
    <property type="project" value="TreeGrafter"/>
</dbReference>
<dbReference type="GO" id="GO:0000278">
    <property type="term" value="P:mitotic cell cycle"/>
    <property type="evidence" value="ECO:0007669"/>
    <property type="project" value="TreeGrafter"/>
</dbReference>
<dbReference type="GO" id="GO:0005516">
    <property type="term" value="F:calmodulin binding"/>
    <property type="evidence" value="ECO:0007669"/>
    <property type="project" value="TreeGrafter"/>
</dbReference>
<dbReference type="GO" id="GO:0000922">
    <property type="term" value="C:spindle pole"/>
    <property type="evidence" value="ECO:0007669"/>
    <property type="project" value="TreeGrafter"/>
</dbReference>
<dbReference type="PROSITE" id="PS50096">
    <property type="entry name" value="IQ"/>
    <property type="match status" value="2"/>
</dbReference>
<dbReference type="PANTHER" id="PTHR22706:SF2">
    <property type="entry name" value="SFI1 SPINDLE BODY DOMAIN-CONTAINING PROTEIN"/>
    <property type="match status" value="1"/>
</dbReference>
<dbReference type="Gene3D" id="1.20.5.190">
    <property type="match status" value="1"/>
</dbReference>
<reference evidence="2" key="1">
    <citation type="journal article" date="2021" name="Elife">
        <title>Highly contiguous assemblies of 101 drosophilid genomes.</title>
        <authorList>
            <person name="Kim B.Y."/>
            <person name="Wang J.R."/>
            <person name="Miller D.E."/>
            <person name="Barmina O."/>
            <person name="Delaney E."/>
            <person name="Thompson A."/>
            <person name="Comeault A.A."/>
            <person name="Peede D."/>
            <person name="D'Agostino E.R."/>
            <person name="Pelaez J."/>
            <person name="Aguilar J.M."/>
            <person name="Haji D."/>
            <person name="Matsunaga T."/>
            <person name="Armstrong E.E."/>
            <person name="Zych M."/>
            <person name="Ogawa Y."/>
            <person name="Stamenkovic-Radak M."/>
            <person name="Jelic M."/>
            <person name="Veselinovic M.S."/>
            <person name="Tanaskovic M."/>
            <person name="Eric P."/>
            <person name="Gao J.J."/>
            <person name="Katoh T.K."/>
            <person name="Toda M.J."/>
            <person name="Watabe H."/>
            <person name="Watada M."/>
            <person name="Davis J.S."/>
            <person name="Moyle L.C."/>
            <person name="Manoli G."/>
            <person name="Bertolini E."/>
            <person name="Kostal V."/>
            <person name="Hawley R.S."/>
            <person name="Takahashi A."/>
            <person name="Jones C.D."/>
            <person name="Price D.K."/>
            <person name="Whiteman N."/>
            <person name="Kopp A."/>
            <person name="Matute D.R."/>
            <person name="Petrov D.A."/>
        </authorList>
    </citation>
    <scope>NUCLEOTIDE SEQUENCE [LARGE SCALE GENOMIC DNA]</scope>
</reference>
<dbReference type="OrthoDB" id="190375at2759"/>
<dbReference type="InterPro" id="IPR000048">
    <property type="entry name" value="IQ_motif_EF-hand-BS"/>
</dbReference>
<dbReference type="InterPro" id="IPR027417">
    <property type="entry name" value="P-loop_NTPase"/>
</dbReference>
<evidence type="ECO:0000313" key="3">
    <source>
        <dbReference type="RefSeq" id="XP_016985922.1"/>
    </source>
</evidence>
<dbReference type="GO" id="GO:0051295">
    <property type="term" value="P:establishment of meiotic spindle localization"/>
    <property type="evidence" value="ECO:0007669"/>
    <property type="project" value="TreeGrafter"/>
</dbReference>
<reference evidence="1" key="3">
    <citation type="submission" date="2025-05" db="UniProtKB">
        <authorList>
            <consortium name="EnsemblMetazoa"/>
        </authorList>
    </citation>
    <scope>IDENTIFICATION</scope>
</reference>
<dbReference type="GeneID" id="108049292"/>
<dbReference type="RefSeq" id="XP_016985922.1">
    <property type="nucleotide sequence ID" value="XM_017130433.1"/>
</dbReference>
<accession>A0A6P4F6K4</accession>
<gene>
    <name evidence="3" type="primary">LOC108049292</name>
    <name evidence="1" type="synonym">108049292</name>
</gene>
<name>A0A6P4F6K4_DRORH</name>
<dbReference type="SUPFAM" id="SSF52540">
    <property type="entry name" value="P-loop containing nucleoside triphosphate hydrolases"/>
    <property type="match status" value="1"/>
</dbReference>
<sequence>MPKPTRNASYFPSRELISSSIFPDDDQIEDLEEVSDQKSRFSLTTNLTRGQSVILDYKQFKAARTIQRFVRGWLVRHHLRNLERSAIVIQKWWRRFAAQRNLINVAEKVLQSTILAHYEWSATKIQTIYRGWWSRKHIFDLTMLKKLQNALAKDLIHTLVKYLYSTKHSDLMPGVYTIKESSVCLKTLEQLMSTFGFRYFNAQASYKMHKSLSMVAQGRQAFKIASDFTDVPYSGFNDTGFCNIRNHSVMNLNATEPEHFEFIHIFLAGHQKLDMAVNIKLDKIAAIAAEENRLRILKEKNNKKKSFLKRIFQDMQNWHHPDGEPILPRGIFRNNDLVPILYNAQKTLESFFGQLEPCVCPTAEDISYLQNI</sequence>
<dbReference type="Proteomes" id="UP001652680">
    <property type="component" value="Unassembled WGS sequence"/>
</dbReference>
<reference evidence="3" key="2">
    <citation type="submission" date="2025-04" db="UniProtKB">
        <authorList>
            <consortium name="RefSeq"/>
        </authorList>
    </citation>
    <scope>IDENTIFICATION</scope>
</reference>
<proteinExistence type="predicted"/>
<evidence type="ECO:0000313" key="2">
    <source>
        <dbReference type="Proteomes" id="UP001652680"/>
    </source>
</evidence>
<organism evidence="3">
    <name type="scientific">Drosophila rhopaloa</name>
    <name type="common">Fruit fly</name>
    <dbReference type="NCBI Taxonomy" id="1041015"/>
    <lineage>
        <taxon>Eukaryota</taxon>
        <taxon>Metazoa</taxon>
        <taxon>Ecdysozoa</taxon>
        <taxon>Arthropoda</taxon>
        <taxon>Hexapoda</taxon>
        <taxon>Insecta</taxon>
        <taxon>Pterygota</taxon>
        <taxon>Neoptera</taxon>
        <taxon>Endopterygota</taxon>
        <taxon>Diptera</taxon>
        <taxon>Brachycera</taxon>
        <taxon>Muscomorpha</taxon>
        <taxon>Ephydroidea</taxon>
        <taxon>Drosophilidae</taxon>
        <taxon>Drosophila</taxon>
        <taxon>Sophophora</taxon>
    </lineage>
</organism>
<dbReference type="SMART" id="SM00015">
    <property type="entry name" value="IQ"/>
    <property type="match status" value="3"/>
</dbReference>
<dbReference type="Pfam" id="PF00612">
    <property type="entry name" value="IQ"/>
    <property type="match status" value="3"/>
</dbReference>
<dbReference type="PANTHER" id="PTHR22706">
    <property type="entry name" value="ASSEMBLY FACTOR FOR SPINDLE MICROTUBULES"/>
    <property type="match status" value="1"/>
</dbReference>
<dbReference type="InterPro" id="IPR051185">
    <property type="entry name" value="ASPM"/>
</dbReference>
<dbReference type="AlphaFoldDB" id="A0A6P4F6K4"/>